<dbReference type="InterPro" id="IPR011009">
    <property type="entry name" value="Kinase-like_dom_sf"/>
</dbReference>
<proteinExistence type="predicted"/>
<keyword evidence="2" id="KW-1185">Reference proteome</keyword>
<accession>A0A516Q2E8</accession>
<evidence type="ECO:0000313" key="1">
    <source>
        <dbReference type="EMBL" id="QDP97615.1"/>
    </source>
</evidence>
<reference evidence="1 2" key="1">
    <citation type="submission" date="2019-07" db="EMBL/GenBank/DDBJ databases">
        <title>Microlunatus dokdonensis sp. nov. isolated from the rhizospheric soil of the wild plant Elymus tsukushiensis.</title>
        <authorList>
            <person name="Ghim S.-Y."/>
            <person name="Hwang Y.-J."/>
            <person name="Son J.-S."/>
            <person name="Shin J.-H."/>
        </authorList>
    </citation>
    <scope>NUCLEOTIDE SEQUENCE [LARGE SCALE GENOMIC DNA]</scope>
    <source>
        <strain evidence="1 2">KUDC0627</strain>
    </source>
</reference>
<dbReference type="RefSeq" id="WP_143987573.1">
    <property type="nucleotide sequence ID" value="NZ_CP041692.1"/>
</dbReference>
<evidence type="ECO:0000313" key="2">
    <source>
        <dbReference type="Proteomes" id="UP000319263"/>
    </source>
</evidence>
<gene>
    <name evidence="1" type="ORF">FOE78_18385</name>
</gene>
<organism evidence="1 2">
    <name type="scientific">Microlunatus elymi</name>
    <dbReference type="NCBI Taxonomy" id="2596828"/>
    <lineage>
        <taxon>Bacteria</taxon>
        <taxon>Bacillati</taxon>
        <taxon>Actinomycetota</taxon>
        <taxon>Actinomycetes</taxon>
        <taxon>Propionibacteriales</taxon>
        <taxon>Propionibacteriaceae</taxon>
        <taxon>Microlunatus</taxon>
    </lineage>
</organism>
<sequence length="287" mass="32194">MTTEPTQAAVVLRDRELGRLVRDLRPDPPDQARLFRGRLISSDASCYLKVGPGELEAVWMPAISARAVDIVARVLATGTFAENNQQWLLLEDLPLRARSDRLEDVLGVMRCAARFQQVAADVSLPTYPIDAEFVTTYTRKAIEADCPGAAAAVLTRIDADDQWLRSWGGHTIGHGDVHFWNAVSATTAGPWRLIDPIPRNAHWAWDAAYAQLTSGVPETPDLIAVLADQRHRLGLPIEDAERIDQIRTQLLGWSSLLWWALLPARRYEPWWRSEVERNVDALATLRH</sequence>
<evidence type="ECO:0008006" key="3">
    <source>
        <dbReference type="Google" id="ProtNLM"/>
    </source>
</evidence>
<protein>
    <recommendedName>
        <fullName evidence="3">Phosphotransferase enzyme family protein</fullName>
    </recommendedName>
</protein>
<dbReference type="AlphaFoldDB" id="A0A516Q2E8"/>
<dbReference type="OrthoDB" id="3837824at2"/>
<dbReference type="KEGG" id="mik:FOE78_18385"/>
<dbReference type="SUPFAM" id="SSF56112">
    <property type="entry name" value="Protein kinase-like (PK-like)"/>
    <property type="match status" value="1"/>
</dbReference>
<dbReference type="EMBL" id="CP041692">
    <property type="protein sequence ID" value="QDP97615.1"/>
    <property type="molecule type" value="Genomic_DNA"/>
</dbReference>
<name>A0A516Q2E8_9ACTN</name>
<dbReference type="Proteomes" id="UP000319263">
    <property type="component" value="Chromosome"/>
</dbReference>